<organism evidence="1 2">
    <name type="scientific">Aneurinibacillus aneurinilyticus ATCC 12856</name>
    <dbReference type="NCBI Taxonomy" id="649747"/>
    <lineage>
        <taxon>Bacteria</taxon>
        <taxon>Bacillati</taxon>
        <taxon>Bacillota</taxon>
        <taxon>Bacilli</taxon>
        <taxon>Bacillales</taxon>
        <taxon>Paenibacillaceae</taxon>
        <taxon>Aneurinibacillus group</taxon>
        <taxon>Aneurinibacillus</taxon>
    </lineage>
</organism>
<reference evidence="1 2" key="1">
    <citation type="submission" date="2013-08" db="EMBL/GenBank/DDBJ databases">
        <authorList>
            <person name="Weinstock G."/>
            <person name="Sodergren E."/>
            <person name="Wylie T."/>
            <person name="Fulton L."/>
            <person name="Fulton R."/>
            <person name="Fronick C."/>
            <person name="O'Laughlin M."/>
            <person name="Godfrey J."/>
            <person name="Miner T."/>
            <person name="Herter B."/>
            <person name="Appelbaum E."/>
            <person name="Cordes M."/>
            <person name="Lek S."/>
            <person name="Wollam A."/>
            <person name="Pepin K.H."/>
            <person name="Palsikar V.B."/>
            <person name="Mitreva M."/>
            <person name="Wilson R.K."/>
        </authorList>
    </citation>
    <scope>NUCLEOTIDE SEQUENCE [LARGE SCALE GENOMIC DNA]</scope>
    <source>
        <strain evidence="1 2">ATCC 12856</strain>
    </source>
</reference>
<dbReference type="Proteomes" id="UP000016511">
    <property type="component" value="Unassembled WGS sequence"/>
</dbReference>
<proteinExistence type="predicted"/>
<dbReference type="STRING" id="649747.HMPREF0083_04268"/>
<comment type="caution">
    <text evidence="1">The sequence shown here is derived from an EMBL/GenBank/DDBJ whole genome shotgun (WGS) entry which is preliminary data.</text>
</comment>
<evidence type="ECO:0000313" key="2">
    <source>
        <dbReference type="Proteomes" id="UP000016511"/>
    </source>
</evidence>
<evidence type="ECO:0000313" key="1">
    <source>
        <dbReference type="EMBL" id="ERI07653.1"/>
    </source>
</evidence>
<dbReference type="EMBL" id="AWSJ01000257">
    <property type="protein sequence ID" value="ERI07653.1"/>
    <property type="molecule type" value="Genomic_DNA"/>
</dbReference>
<keyword evidence="2" id="KW-1185">Reference proteome</keyword>
<protein>
    <submittedName>
        <fullName evidence="1">Uncharacterized protein</fullName>
    </submittedName>
</protein>
<accession>U1WZF9</accession>
<sequence>MDVNIHNVGHPHLARCLDAKLLSEHVVMKGRLVSPSFLVHQ</sequence>
<gene>
    <name evidence="1" type="ORF">HMPREF0083_04268</name>
</gene>
<dbReference type="HOGENOM" id="CLU_3264911_0_0_9"/>
<name>U1WZF9_ANEAE</name>
<dbReference type="AlphaFoldDB" id="U1WZF9"/>